<dbReference type="STRING" id="1792845.BC343_16320"/>
<reference evidence="1 2" key="1">
    <citation type="submission" date="2016-07" db="EMBL/GenBank/DDBJ databases">
        <title>Genomic analysis of zinc-resistant bacterium Mucilaginibacter pedocola TBZ30.</title>
        <authorList>
            <person name="Huang J."/>
            <person name="Tang J."/>
        </authorList>
    </citation>
    <scope>NUCLEOTIDE SEQUENCE [LARGE SCALE GENOMIC DNA]</scope>
    <source>
        <strain evidence="1 2">TBZ30</strain>
    </source>
</reference>
<protein>
    <recommendedName>
        <fullName evidence="3">Glycosyl transferase family 1 domain-containing protein</fullName>
    </recommendedName>
</protein>
<dbReference type="CDD" id="cd01635">
    <property type="entry name" value="Glycosyltransferase_GTB-type"/>
    <property type="match status" value="1"/>
</dbReference>
<dbReference type="OrthoDB" id="9790710at2"/>
<accession>A0A1S9P826</accession>
<comment type="caution">
    <text evidence="1">The sequence shown here is derived from an EMBL/GenBank/DDBJ whole genome shotgun (WGS) entry which is preliminary data.</text>
</comment>
<dbReference type="SUPFAM" id="SSF53756">
    <property type="entry name" value="UDP-Glycosyltransferase/glycogen phosphorylase"/>
    <property type="match status" value="1"/>
</dbReference>
<gene>
    <name evidence="1" type="ORF">BC343_16320</name>
</gene>
<dbReference type="EMBL" id="MBTF01000037">
    <property type="protein sequence ID" value="OOQ57092.1"/>
    <property type="molecule type" value="Genomic_DNA"/>
</dbReference>
<dbReference type="RefSeq" id="WP_078350963.1">
    <property type="nucleotide sequence ID" value="NZ_MBTF01000037.1"/>
</dbReference>
<evidence type="ECO:0000313" key="2">
    <source>
        <dbReference type="Proteomes" id="UP000189739"/>
    </source>
</evidence>
<keyword evidence="2" id="KW-1185">Reference proteome</keyword>
<evidence type="ECO:0000313" key="1">
    <source>
        <dbReference type="EMBL" id="OOQ57092.1"/>
    </source>
</evidence>
<dbReference type="Gene3D" id="3.40.50.2000">
    <property type="entry name" value="Glycogen Phosphorylase B"/>
    <property type="match status" value="1"/>
</dbReference>
<sequence>MEKKIYLYPMRDEAALKAKSPYVAHLSGALLKHFKIVNYGNNIKGGILDVTRYFFKANIFYFNWIENTSVPQICFFFLFFAFAKVFGKKVVWAHHNVHPHRNNGKLNRYLIKFLAKHANYVVLHTTESLPILQLKQDDKRVVYFFHPFFASAIGGLPNLPKEYDLLIWGNIRKSKGVDGFMQYLADNGLLNRYKINITGKFESEELYKRMSAAYGSETITINNKFISAEEMDMLHAKSRFVFFPYTGSSVLNSGALLTSLPKGIPVIGPNVGGFKEMGQLGFIATYNTPAEVLQYVDKPAEALLQNWGTMFPPYFEKHSWSDFGDYLNNKLK</sequence>
<name>A0A1S9P826_9SPHI</name>
<organism evidence="1 2">
    <name type="scientific">Mucilaginibacter pedocola</name>
    <dbReference type="NCBI Taxonomy" id="1792845"/>
    <lineage>
        <taxon>Bacteria</taxon>
        <taxon>Pseudomonadati</taxon>
        <taxon>Bacteroidota</taxon>
        <taxon>Sphingobacteriia</taxon>
        <taxon>Sphingobacteriales</taxon>
        <taxon>Sphingobacteriaceae</taxon>
        <taxon>Mucilaginibacter</taxon>
    </lineage>
</organism>
<proteinExistence type="predicted"/>
<evidence type="ECO:0008006" key="3">
    <source>
        <dbReference type="Google" id="ProtNLM"/>
    </source>
</evidence>
<dbReference type="AlphaFoldDB" id="A0A1S9P826"/>
<dbReference type="Proteomes" id="UP000189739">
    <property type="component" value="Unassembled WGS sequence"/>
</dbReference>